<dbReference type="GO" id="GO:0043164">
    <property type="term" value="P:Gram-negative-bacterium-type cell wall biogenesis"/>
    <property type="evidence" value="ECO:0007669"/>
    <property type="project" value="TreeGrafter"/>
</dbReference>
<organism evidence="3 4">
    <name type="scientific">Priestia megaterium</name>
    <name type="common">Bacillus megaterium</name>
    <dbReference type="NCBI Taxonomy" id="1404"/>
    <lineage>
        <taxon>Bacteria</taxon>
        <taxon>Bacillati</taxon>
        <taxon>Bacillota</taxon>
        <taxon>Bacilli</taxon>
        <taxon>Bacillales</taxon>
        <taxon>Bacillaceae</taxon>
        <taxon>Priestia</taxon>
    </lineage>
</organism>
<dbReference type="InterPro" id="IPR003848">
    <property type="entry name" value="DUF218"/>
</dbReference>
<feature type="transmembrane region" description="Helical" evidence="1">
    <location>
        <begin position="7"/>
        <end position="25"/>
    </location>
</feature>
<evidence type="ECO:0000313" key="3">
    <source>
        <dbReference type="EMBL" id="QJX81029.1"/>
    </source>
</evidence>
<evidence type="ECO:0000313" key="4">
    <source>
        <dbReference type="Proteomes" id="UP000501076"/>
    </source>
</evidence>
<dbReference type="PANTHER" id="PTHR30336:SF4">
    <property type="entry name" value="ENVELOPE BIOGENESIS FACTOR ELYC"/>
    <property type="match status" value="1"/>
</dbReference>
<protein>
    <submittedName>
        <fullName evidence="3">YdcF family protein</fullName>
    </submittedName>
</protein>
<proteinExistence type="predicted"/>
<dbReference type="Gene3D" id="3.40.50.620">
    <property type="entry name" value="HUPs"/>
    <property type="match status" value="1"/>
</dbReference>
<keyword evidence="1" id="KW-0812">Transmembrane</keyword>
<keyword evidence="1" id="KW-0472">Membrane</keyword>
<evidence type="ECO:0000259" key="2">
    <source>
        <dbReference type="Pfam" id="PF02698"/>
    </source>
</evidence>
<dbReference type="InterPro" id="IPR051599">
    <property type="entry name" value="Cell_Envelope_Assoc"/>
</dbReference>
<dbReference type="EMBL" id="CP045273">
    <property type="protein sequence ID" value="QJX81029.1"/>
    <property type="molecule type" value="Genomic_DNA"/>
</dbReference>
<keyword evidence="3" id="KW-0614">Plasmid</keyword>
<sequence>MNKRVIATLKFCILIGLLYFSFLQFKIIQYANTTIPKGADYIIILGTKVNGTEPSLTLQNRIDTAANYLMKNRETIAIASGGKGPNEVISEATAIKQGLITKGIGEDRIVLEDQSSRTTENIAYSKKLLPSKKHIGLVVSNYFHIYRSRIIGKDNGLDLYSLPAKTPIKEAPRWYFREYLAITKYYLEKAHIIN</sequence>
<dbReference type="Proteomes" id="UP000501076">
    <property type="component" value="Plasmid pFDU301A"/>
</dbReference>
<keyword evidence="1" id="KW-1133">Transmembrane helix</keyword>
<gene>
    <name evidence="3" type="ORF">FDZ14_32450</name>
</gene>
<dbReference type="CDD" id="cd06259">
    <property type="entry name" value="YdcF-like"/>
    <property type="match status" value="1"/>
</dbReference>
<feature type="domain" description="DUF218" evidence="2">
    <location>
        <begin position="40"/>
        <end position="180"/>
    </location>
</feature>
<name>A0A6M6E7B0_PRIMG</name>
<evidence type="ECO:0000256" key="1">
    <source>
        <dbReference type="SAM" id="Phobius"/>
    </source>
</evidence>
<dbReference type="GO" id="GO:0000270">
    <property type="term" value="P:peptidoglycan metabolic process"/>
    <property type="evidence" value="ECO:0007669"/>
    <property type="project" value="TreeGrafter"/>
</dbReference>
<dbReference type="AlphaFoldDB" id="A0A6M6E7B0"/>
<geneLocation type="plasmid" evidence="4">
    <name>pfdu301a</name>
</geneLocation>
<dbReference type="Pfam" id="PF02698">
    <property type="entry name" value="DUF218"/>
    <property type="match status" value="1"/>
</dbReference>
<dbReference type="PANTHER" id="PTHR30336">
    <property type="entry name" value="INNER MEMBRANE PROTEIN, PROBABLE PERMEASE"/>
    <property type="match status" value="1"/>
</dbReference>
<dbReference type="InterPro" id="IPR014729">
    <property type="entry name" value="Rossmann-like_a/b/a_fold"/>
</dbReference>
<reference evidence="3 4" key="1">
    <citation type="submission" date="2019-10" db="EMBL/GenBank/DDBJ databases">
        <title>Complete genome sequences for adaption low water activity.</title>
        <authorList>
            <person name="Zhao L."/>
            <person name="Zhong J."/>
        </authorList>
    </citation>
    <scope>NUCLEOTIDE SEQUENCE [LARGE SCALE GENOMIC DNA]</scope>
    <source>
        <strain evidence="3 4">FDU301</strain>
        <plasmid evidence="4">pfdu301a</plasmid>
    </source>
</reference>
<dbReference type="GO" id="GO:0005886">
    <property type="term" value="C:plasma membrane"/>
    <property type="evidence" value="ECO:0007669"/>
    <property type="project" value="TreeGrafter"/>
</dbReference>
<accession>A0A6M6E7B0</accession>